<comment type="caution">
    <text evidence="1">The sequence shown here is derived from an EMBL/GenBank/DDBJ whole genome shotgun (WGS) entry which is preliminary data.</text>
</comment>
<gene>
    <name evidence="1" type="ORF">PMEA_00002788</name>
</gene>
<evidence type="ECO:0000313" key="1">
    <source>
        <dbReference type="EMBL" id="CAH3107828.1"/>
    </source>
</evidence>
<proteinExistence type="predicted"/>
<dbReference type="Proteomes" id="UP001159428">
    <property type="component" value="Unassembled WGS sequence"/>
</dbReference>
<organism evidence="1 2">
    <name type="scientific">Pocillopora meandrina</name>
    <dbReference type="NCBI Taxonomy" id="46732"/>
    <lineage>
        <taxon>Eukaryota</taxon>
        <taxon>Metazoa</taxon>
        <taxon>Cnidaria</taxon>
        <taxon>Anthozoa</taxon>
        <taxon>Hexacorallia</taxon>
        <taxon>Scleractinia</taxon>
        <taxon>Astrocoeniina</taxon>
        <taxon>Pocilloporidae</taxon>
        <taxon>Pocillopora</taxon>
    </lineage>
</organism>
<reference evidence="1 2" key="1">
    <citation type="submission" date="2022-05" db="EMBL/GenBank/DDBJ databases">
        <authorList>
            <consortium name="Genoscope - CEA"/>
            <person name="William W."/>
        </authorList>
    </citation>
    <scope>NUCLEOTIDE SEQUENCE [LARGE SCALE GENOMIC DNA]</scope>
</reference>
<dbReference type="EMBL" id="CALNXJ010000011">
    <property type="protein sequence ID" value="CAH3107828.1"/>
    <property type="molecule type" value="Genomic_DNA"/>
</dbReference>
<evidence type="ECO:0000313" key="2">
    <source>
        <dbReference type="Proteomes" id="UP001159428"/>
    </source>
</evidence>
<accession>A0AAU9W872</accession>
<keyword evidence="2" id="KW-1185">Reference proteome</keyword>
<sequence>MCHLLRSLKLKNTSNILYRQNQMNTQVLTQQQVW</sequence>
<dbReference type="AlphaFoldDB" id="A0AAU9W872"/>
<protein>
    <submittedName>
        <fullName evidence="1">Uncharacterized protein</fullName>
    </submittedName>
</protein>
<name>A0AAU9W872_9CNID</name>